<dbReference type="Proteomes" id="UP000254227">
    <property type="component" value="Unassembled WGS sequence"/>
</dbReference>
<name>A0A380TUT5_ACIJO</name>
<evidence type="ECO:0000313" key="1">
    <source>
        <dbReference type="EMBL" id="SUT92377.1"/>
    </source>
</evidence>
<evidence type="ECO:0000313" key="2">
    <source>
        <dbReference type="Proteomes" id="UP000254227"/>
    </source>
</evidence>
<dbReference type="EMBL" id="UFRV01000006">
    <property type="protein sequence ID" value="SUT92377.1"/>
    <property type="molecule type" value="Genomic_DNA"/>
</dbReference>
<accession>A0A380TUT5</accession>
<gene>
    <name evidence="1" type="ORF">NCTC10308_00722</name>
</gene>
<organism evidence="1 2">
    <name type="scientific">Acinetobacter johnsonii</name>
    <dbReference type="NCBI Taxonomy" id="40214"/>
    <lineage>
        <taxon>Bacteria</taxon>
        <taxon>Pseudomonadati</taxon>
        <taxon>Pseudomonadota</taxon>
        <taxon>Gammaproteobacteria</taxon>
        <taxon>Moraxellales</taxon>
        <taxon>Moraxellaceae</taxon>
        <taxon>Acinetobacter</taxon>
    </lineage>
</organism>
<reference evidence="1 2" key="1">
    <citation type="submission" date="2018-06" db="EMBL/GenBank/DDBJ databases">
        <authorList>
            <consortium name="Pathogen Informatics"/>
            <person name="Doyle S."/>
        </authorList>
    </citation>
    <scope>NUCLEOTIDE SEQUENCE [LARGE SCALE GENOMIC DNA]</scope>
    <source>
        <strain evidence="1 2">NCTC10308</strain>
    </source>
</reference>
<proteinExistence type="predicted"/>
<protein>
    <submittedName>
        <fullName evidence="1">Uncharacterized protein</fullName>
    </submittedName>
</protein>
<sequence length="68" mass="7953">MKFSDKSLKNVHLALFLLIFFSFVPENNQPNPMLNLHKLSSIYSVTSKSMTFCETYNSLNSNHLFYLF</sequence>
<dbReference type="AlphaFoldDB" id="A0A380TUT5"/>